<name>A0A2K0WPX4_GIBNY</name>
<comment type="caution">
    <text evidence="1">The sequence shown here is derived from an EMBL/GenBank/DDBJ whole genome shotgun (WGS) entry which is preliminary data.</text>
</comment>
<dbReference type="AlphaFoldDB" id="A0A2K0WPX4"/>
<proteinExistence type="predicted"/>
<evidence type="ECO:0000313" key="2">
    <source>
        <dbReference type="Proteomes" id="UP000236664"/>
    </source>
</evidence>
<dbReference type="Proteomes" id="UP000236664">
    <property type="component" value="Unassembled WGS sequence"/>
</dbReference>
<protein>
    <submittedName>
        <fullName evidence="1">Uncharacterized protein</fullName>
    </submittedName>
</protein>
<reference evidence="1 2" key="1">
    <citation type="submission" date="2017-06" db="EMBL/GenBank/DDBJ databases">
        <title>Genome of Fusarium nygamai isolate CS10214.</title>
        <authorList>
            <person name="Gardiner D.M."/>
            <person name="Obanor F."/>
            <person name="Kazan K."/>
        </authorList>
    </citation>
    <scope>NUCLEOTIDE SEQUENCE [LARGE SCALE GENOMIC DNA]</scope>
    <source>
        <strain evidence="1 2">CS10214</strain>
    </source>
</reference>
<sequence length="253" mass="28306">MASFDHIATVFSYYKYDEKVGFDGVIGIPCLGCVSDIDRDARCVCRSDSPHRSSPSCLLCKENKKTCGSIPSELLGAAQWYWNFVVNLSRRDPKGQRLPKLYPTLTGSQLWRYRRVLDNCGSSWRELEMHLMNPNNMEILAVQESTANREMLTLSLLQTAGIIRDNNELQGRITAAQPPYARATGCVRTLRAKLAILSGSLEWAVPPGKEHEFDSLSYNLSENIAGLMLRYHVPAPHCAVVHSGGMPVYLDQK</sequence>
<gene>
    <name evidence="1" type="ORF">FNYG_02350</name>
</gene>
<organism evidence="1 2">
    <name type="scientific">Gibberella nygamai</name>
    <name type="common">Bean root rot disease fungus</name>
    <name type="synonym">Fusarium nygamai</name>
    <dbReference type="NCBI Taxonomy" id="42673"/>
    <lineage>
        <taxon>Eukaryota</taxon>
        <taxon>Fungi</taxon>
        <taxon>Dikarya</taxon>
        <taxon>Ascomycota</taxon>
        <taxon>Pezizomycotina</taxon>
        <taxon>Sordariomycetes</taxon>
        <taxon>Hypocreomycetidae</taxon>
        <taxon>Hypocreales</taxon>
        <taxon>Nectriaceae</taxon>
        <taxon>Fusarium</taxon>
        <taxon>Fusarium fujikuroi species complex</taxon>
    </lineage>
</organism>
<dbReference type="EMBL" id="MTQA01000041">
    <property type="protein sequence ID" value="PNP84325.1"/>
    <property type="molecule type" value="Genomic_DNA"/>
</dbReference>
<dbReference type="OrthoDB" id="4850838at2759"/>
<evidence type="ECO:0000313" key="1">
    <source>
        <dbReference type="EMBL" id="PNP84325.1"/>
    </source>
</evidence>
<accession>A0A2K0WPX4</accession>
<keyword evidence="2" id="KW-1185">Reference proteome</keyword>